<reference evidence="3 4" key="1">
    <citation type="submission" date="2020-01" db="EMBL/GenBank/DDBJ databases">
        <authorList>
            <person name="Lee S.D."/>
        </authorList>
    </citation>
    <scope>NUCLEOTIDE SEQUENCE [LARGE SCALE GENOMIC DNA]</scope>
    <source>
        <strain evidence="3 4">SAP-35</strain>
    </source>
</reference>
<dbReference type="EMBL" id="JAADJT010000010">
    <property type="protein sequence ID" value="NGZ86747.1"/>
    <property type="molecule type" value="Genomic_DNA"/>
</dbReference>
<name>A0ABX0FQL8_9BURK</name>
<accession>A0ABX0FQL8</accession>
<feature type="compositionally biased region" description="Basic and acidic residues" evidence="1">
    <location>
        <begin position="108"/>
        <end position="135"/>
    </location>
</feature>
<feature type="transmembrane region" description="Helical" evidence="2">
    <location>
        <begin position="31"/>
        <end position="52"/>
    </location>
</feature>
<dbReference type="RefSeq" id="WP_166106591.1">
    <property type="nucleotide sequence ID" value="NZ_JAADJT010000010.1"/>
</dbReference>
<feature type="transmembrane region" description="Helical" evidence="2">
    <location>
        <begin position="72"/>
        <end position="90"/>
    </location>
</feature>
<evidence type="ECO:0008006" key="5">
    <source>
        <dbReference type="Google" id="ProtNLM"/>
    </source>
</evidence>
<sequence>MTTQFDHNTYLDRHDDPLHFWEQRIKASRWMIVKTFALGVLAAALGVLGQGWLERAAPLFPFISQNYGLWQAGYLLSLVVIFLLWSAAMLQKMGLLQNSKLGRDKQLRIDEQNERRQERKQAERARREQERKAREAVTITPSYFKANNTRSNKFDY</sequence>
<dbReference type="Proteomes" id="UP000666369">
    <property type="component" value="Unassembled WGS sequence"/>
</dbReference>
<organism evidence="3 4">
    <name type="scientific">Duganella aceris</name>
    <dbReference type="NCBI Taxonomy" id="2703883"/>
    <lineage>
        <taxon>Bacteria</taxon>
        <taxon>Pseudomonadati</taxon>
        <taxon>Pseudomonadota</taxon>
        <taxon>Betaproteobacteria</taxon>
        <taxon>Burkholderiales</taxon>
        <taxon>Oxalobacteraceae</taxon>
        <taxon>Telluria group</taxon>
        <taxon>Duganella</taxon>
    </lineage>
</organism>
<evidence type="ECO:0000256" key="2">
    <source>
        <dbReference type="SAM" id="Phobius"/>
    </source>
</evidence>
<keyword evidence="2" id="KW-0812">Transmembrane</keyword>
<reference evidence="4" key="2">
    <citation type="submission" date="2023-07" db="EMBL/GenBank/DDBJ databases">
        <title>Duganella aceri sp. nov., isolated from tree sap.</title>
        <authorList>
            <person name="Kim I.S."/>
        </authorList>
    </citation>
    <scope>NUCLEOTIDE SEQUENCE [LARGE SCALE GENOMIC DNA]</scope>
    <source>
        <strain evidence="4">SAP-35</strain>
    </source>
</reference>
<evidence type="ECO:0000313" key="3">
    <source>
        <dbReference type="EMBL" id="NGZ86747.1"/>
    </source>
</evidence>
<keyword evidence="4" id="KW-1185">Reference proteome</keyword>
<protein>
    <recommendedName>
        <fullName evidence="5">DUF4212 domain-containing protein</fullName>
    </recommendedName>
</protein>
<feature type="region of interest" description="Disordered" evidence="1">
    <location>
        <begin position="108"/>
        <end position="136"/>
    </location>
</feature>
<evidence type="ECO:0000313" key="4">
    <source>
        <dbReference type="Proteomes" id="UP000666369"/>
    </source>
</evidence>
<keyword evidence="2" id="KW-1133">Transmembrane helix</keyword>
<proteinExistence type="predicted"/>
<gene>
    <name evidence="3" type="ORF">GW587_21100</name>
</gene>
<comment type="caution">
    <text evidence="3">The sequence shown here is derived from an EMBL/GenBank/DDBJ whole genome shotgun (WGS) entry which is preliminary data.</text>
</comment>
<evidence type="ECO:0000256" key="1">
    <source>
        <dbReference type="SAM" id="MobiDB-lite"/>
    </source>
</evidence>
<keyword evidence="2" id="KW-0472">Membrane</keyword>